<feature type="compositionally biased region" description="Basic and acidic residues" evidence="1">
    <location>
        <begin position="65"/>
        <end position="91"/>
    </location>
</feature>
<feature type="region of interest" description="Disordered" evidence="1">
    <location>
        <begin position="65"/>
        <end position="96"/>
    </location>
</feature>
<sequence length="309" mass="35257">MASFDISDLESRLRKLQDRDNIPSLEELEARLAKLQDKPYVPSKKPSSEAEKLIEQIESEIKLEKKSKELSDRPNQELGDRLKRLKEDRPKKPVINKPKNLTFRQTKSIIADSLDTQAKMASKAVKQINEKEAKIPLMDFTNKLYDMRDIIANTPDISKEQEPKLLDIIANTLSKIYDGIKKITTPAINTLKKIGNIFTDSIKSLSKKSSDKQMAESKAQLKELYKSYVDLKGVDEKVKKEFLKNHYSQIDQLQTPQQIFLETAKVTRSIAAAGAKKVQQHSQAINRLGNLQPSNTPNNRTKTSKNRQR</sequence>
<organism evidence="2 3">
    <name type="scientific">Rickettsia bellii str. RML An4</name>
    <dbReference type="NCBI Taxonomy" id="1359193"/>
    <lineage>
        <taxon>Bacteria</taxon>
        <taxon>Pseudomonadati</taxon>
        <taxon>Pseudomonadota</taxon>
        <taxon>Alphaproteobacteria</taxon>
        <taxon>Rickettsiales</taxon>
        <taxon>Rickettsiaceae</taxon>
        <taxon>Rickettsieae</taxon>
        <taxon>Rickettsia</taxon>
        <taxon>belli group</taxon>
    </lineage>
</organism>
<dbReference type="Proteomes" id="UP000033661">
    <property type="component" value="Unassembled WGS sequence"/>
</dbReference>
<dbReference type="AlphaFoldDB" id="A0A0F3QDJ2"/>
<reference evidence="2 3" key="1">
    <citation type="submission" date="2015-02" db="EMBL/GenBank/DDBJ databases">
        <title>Genome Sequencing of Rickettsiales.</title>
        <authorList>
            <person name="Daugherty S.C."/>
            <person name="Su Q."/>
            <person name="Abolude K."/>
            <person name="Beier-Sexton M."/>
            <person name="Carlyon J.A."/>
            <person name="Carter R."/>
            <person name="Day N.P."/>
            <person name="Dumler S.J."/>
            <person name="Dyachenko V."/>
            <person name="Godinez A."/>
            <person name="Kurtti T.J."/>
            <person name="Lichay M."/>
            <person name="Mullins K.E."/>
            <person name="Ott S."/>
            <person name="Pappas-Brown V."/>
            <person name="Paris D.H."/>
            <person name="Patel P."/>
            <person name="Richards A.L."/>
            <person name="Sadzewicz L."/>
            <person name="Sears K."/>
            <person name="Seidman D."/>
            <person name="Sengamalay N."/>
            <person name="Stenos J."/>
            <person name="Tallon L.J."/>
            <person name="Vincent G."/>
            <person name="Fraser C.M."/>
            <person name="Munderloh U."/>
            <person name="Dunning-Hotopp J.C."/>
        </authorList>
    </citation>
    <scope>NUCLEOTIDE SEQUENCE [LARGE SCALE GENOMIC DNA]</scope>
    <source>
        <strain evidence="2 3">RML An4</strain>
    </source>
</reference>
<dbReference type="PATRIC" id="fig|1359193.3.peg.1315"/>
<protein>
    <submittedName>
        <fullName evidence="2">Uncharacterized protein</fullName>
    </submittedName>
</protein>
<proteinExistence type="predicted"/>
<keyword evidence="3" id="KW-1185">Reference proteome</keyword>
<gene>
    <name evidence="2" type="ORF">RBEAN4_1355</name>
</gene>
<accession>A0A0F3QDJ2</accession>
<feature type="region of interest" description="Disordered" evidence="1">
    <location>
        <begin position="281"/>
        <end position="309"/>
    </location>
</feature>
<evidence type="ECO:0000256" key="1">
    <source>
        <dbReference type="SAM" id="MobiDB-lite"/>
    </source>
</evidence>
<dbReference type="RefSeq" id="WP_011477878.1">
    <property type="nucleotide sequence ID" value="NZ_LAOI01000001.1"/>
</dbReference>
<dbReference type="EMBL" id="LAOI01000001">
    <property type="protein sequence ID" value="KJV90352.1"/>
    <property type="molecule type" value="Genomic_DNA"/>
</dbReference>
<name>A0A0F3QDJ2_RICBE</name>
<comment type="caution">
    <text evidence="2">The sequence shown here is derived from an EMBL/GenBank/DDBJ whole genome shotgun (WGS) entry which is preliminary data.</text>
</comment>
<evidence type="ECO:0000313" key="3">
    <source>
        <dbReference type="Proteomes" id="UP000033661"/>
    </source>
</evidence>
<evidence type="ECO:0000313" key="2">
    <source>
        <dbReference type="EMBL" id="KJV90352.1"/>
    </source>
</evidence>
<feature type="compositionally biased region" description="Polar residues" evidence="1">
    <location>
        <begin position="281"/>
        <end position="301"/>
    </location>
</feature>